<evidence type="ECO:0008006" key="4">
    <source>
        <dbReference type="Google" id="ProtNLM"/>
    </source>
</evidence>
<protein>
    <recommendedName>
        <fullName evidence="4">SPOR domain-containing protein</fullName>
    </recommendedName>
</protein>
<keyword evidence="1" id="KW-1133">Transmembrane helix</keyword>
<gene>
    <name evidence="2" type="ORF">NM961_11070</name>
</gene>
<dbReference type="RefSeq" id="WP_255914369.1">
    <property type="nucleotide sequence ID" value="NZ_JANFQO010000008.1"/>
</dbReference>
<proteinExistence type="predicted"/>
<keyword evidence="1" id="KW-0472">Membrane</keyword>
<comment type="caution">
    <text evidence="2">The sequence shown here is derived from an EMBL/GenBank/DDBJ whole genome shotgun (WGS) entry which is preliminary data.</text>
</comment>
<accession>A0ABT1QSL4</accession>
<sequence>MPLRRELLHELRWRPPDINWRRVVIALAAALLAHLILILLVRDAMKLKPFVEDRRGVIRVTLIERAPPPEIAAPAPLELPPLAVPAPQGGSARNAPAPVRRERGQRQVPAAAAAEQGADAVIATPSLPSLYNPDGSLRTGAAAAPAVQARTPLEKDKAVAAEMSSRGHNVIRCKRTRFANAYSPDESVGDKAARKYLGWIGLYNPARAKRSAELAMEARENCDSEE</sequence>
<evidence type="ECO:0000313" key="2">
    <source>
        <dbReference type="EMBL" id="MCQ4165252.1"/>
    </source>
</evidence>
<reference evidence="2" key="1">
    <citation type="submission" date="2022-07" db="EMBL/GenBank/DDBJ databases">
        <title>Tahibacter sp., a new gammaproteobacterium isolated from the silt sample collected at pig farm.</title>
        <authorList>
            <person name="Chen H."/>
        </authorList>
    </citation>
    <scope>NUCLEOTIDE SEQUENCE</scope>
    <source>
        <strain evidence="2">P2K</strain>
    </source>
</reference>
<dbReference type="Proteomes" id="UP001165498">
    <property type="component" value="Unassembled WGS sequence"/>
</dbReference>
<keyword evidence="1" id="KW-0812">Transmembrane</keyword>
<feature type="transmembrane region" description="Helical" evidence="1">
    <location>
        <begin position="20"/>
        <end position="41"/>
    </location>
</feature>
<evidence type="ECO:0000256" key="1">
    <source>
        <dbReference type="SAM" id="Phobius"/>
    </source>
</evidence>
<name>A0ABT1QSL4_9GAMM</name>
<dbReference type="EMBL" id="JANFQO010000008">
    <property type="protein sequence ID" value="MCQ4165252.1"/>
    <property type="molecule type" value="Genomic_DNA"/>
</dbReference>
<keyword evidence="3" id="KW-1185">Reference proteome</keyword>
<organism evidence="2 3">
    <name type="scientific">Tahibacter harae</name>
    <dbReference type="NCBI Taxonomy" id="2963937"/>
    <lineage>
        <taxon>Bacteria</taxon>
        <taxon>Pseudomonadati</taxon>
        <taxon>Pseudomonadota</taxon>
        <taxon>Gammaproteobacteria</taxon>
        <taxon>Lysobacterales</taxon>
        <taxon>Rhodanobacteraceae</taxon>
        <taxon>Tahibacter</taxon>
    </lineage>
</organism>
<evidence type="ECO:0000313" key="3">
    <source>
        <dbReference type="Proteomes" id="UP001165498"/>
    </source>
</evidence>